<sequence>MLRRLNGHLKWKLFYRITFVSIIPIVVFGFFLYRYLQDQTNDKYNDYTQRLVQQITSNLDSNMQELDKIITPVYYSDELTDLLMGTGKFDYFSNYKLLTGVFYNSIYSRNSIYDLELFNLQGDRVIAVNGSLTTGKEAEEEWFRDTLAQKGERHIFLERVAREGREDFVVSMSRAIYDLNAFTIIGVIRVNENQREIKQNLLDVQMDYDSDVAVLTDGGELVYSSNSELVDSRSLDGLMEDVAGATGSVSDNRAMLNGSPYLLAMRESPYSGFKVVLLTPESEVLKESDRVKNYFSYFLVIYLLTTLGIALGLAHHISKPIVQIRGKMKSVEQENFDVRAEVRGTDEIAQLSKGFNQMVKQIDSLIHEKYAMKLHKREAELKVLQNQINPHFLNNSLSSIIGLLQSGGAPQSGANDAAIRMIASLSHIFRYNLDTHEQTVRLADELGNAKHYLALQQIRFDDRLDCRFEIEEGCLDCEALKMSLQPLIENAIIHGVEPKRGTGEVLIYARKRDSFLIVGIADNGAGMAEERLAEINELLQTGAEEQRSLADREAGVFNVNARVQLLYGDEYGLSLRSNEETGEGVVAELQLPFKPSRSVSASPTRQH</sequence>
<evidence type="ECO:0000256" key="6">
    <source>
        <dbReference type="ARBA" id="ARBA00023136"/>
    </source>
</evidence>
<organism evidence="9 10">
    <name type="scientific">Cohnella phaseoli</name>
    <dbReference type="NCBI Taxonomy" id="456490"/>
    <lineage>
        <taxon>Bacteria</taxon>
        <taxon>Bacillati</taxon>
        <taxon>Bacillota</taxon>
        <taxon>Bacilli</taxon>
        <taxon>Bacillales</taxon>
        <taxon>Paenibacillaceae</taxon>
        <taxon>Cohnella</taxon>
    </lineage>
</organism>
<keyword evidence="3" id="KW-0597">Phosphoprotein</keyword>
<dbReference type="SMART" id="SM00304">
    <property type="entry name" value="HAMP"/>
    <property type="match status" value="1"/>
</dbReference>
<dbReference type="Gene3D" id="3.30.565.10">
    <property type="entry name" value="Histidine kinase-like ATPase, C-terminal domain"/>
    <property type="match status" value="1"/>
</dbReference>
<dbReference type="CDD" id="cd06225">
    <property type="entry name" value="HAMP"/>
    <property type="match status" value="1"/>
</dbReference>
<dbReference type="InterPro" id="IPR010559">
    <property type="entry name" value="Sig_transdc_His_kin_internal"/>
</dbReference>
<feature type="domain" description="HAMP" evidence="8">
    <location>
        <begin position="315"/>
        <end position="367"/>
    </location>
</feature>
<accession>A0A3D9KG29</accession>
<dbReference type="GO" id="GO:0000155">
    <property type="term" value="F:phosphorelay sensor kinase activity"/>
    <property type="evidence" value="ECO:0007669"/>
    <property type="project" value="InterPro"/>
</dbReference>
<dbReference type="Gene3D" id="3.30.450.20">
    <property type="entry name" value="PAS domain"/>
    <property type="match status" value="1"/>
</dbReference>
<evidence type="ECO:0000313" key="9">
    <source>
        <dbReference type="EMBL" id="RED85478.1"/>
    </source>
</evidence>
<keyword evidence="7" id="KW-1133">Transmembrane helix</keyword>
<dbReference type="InterPro" id="IPR003594">
    <property type="entry name" value="HATPase_dom"/>
</dbReference>
<dbReference type="AlphaFoldDB" id="A0A3D9KG29"/>
<evidence type="ECO:0000256" key="2">
    <source>
        <dbReference type="ARBA" id="ARBA00022475"/>
    </source>
</evidence>
<dbReference type="PROSITE" id="PS50885">
    <property type="entry name" value="HAMP"/>
    <property type="match status" value="1"/>
</dbReference>
<keyword evidence="7" id="KW-0812">Transmembrane</keyword>
<evidence type="ECO:0000313" key="10">
    <source>
        <dbReference type="Proteomes" id="UP000256977"/>
    </source>
</evidence>
<dbReference type="Pfam" id="PF00672">
    <property type="entry name" value="HAMP"/>
    <property type="match status" value="1"/>
</dbReference>
<dbReference type="Pfam" id="PF06580">
    <property type="entry name" value="His_kinase"/>
    <property type="match status" value="1"/>
</dbReference>
<feature type="transmembrane region" description="Helical" evidence="7">
    <location>
        <begin position="13"/>
        <end position="33"/>
    </location>
</feature>
<dbReference type="SUPFAM" id="SSF55874">
    <property type="entry name" value="ATPase domain of HSP90 chaperone/DNA topoisomerase II/histidine kinase"/>
    <property type="match status" value="1"/>
</dbReference>
<keyword evidence="4" id="KW-0808">Transferase</keyword>
<dbReference type="EMBL" id="QRDZ01000004">
    <property type="protein sequence ID" value="RED85478.1"/>
    <property type="molecule type" value="Genomic_DNA"/>
</dbReference>
<protein>
    <submittedName>
        <fullName evidence="9">Two-component system sensor histidine kinase YesM</fullName>
    </submittedName>
</protein>
<dbReference type="Proteomes" id="UP000256977">
    <property type="component" value="Unassembled WGS sequence"/>
</dbReference>
<evidence type="ECO:0000256" key="3">
    <source>
        <dbReference type="ARBA" id="ARBA00022553"/>
    </source>
</evidence>
<evidence type="ECO:0000259" key="8">
    <source>
        <dbReference type="PROSITE" id="PS50885"/>
    </source>
</evidence>
<dbReference type="GO" id="GO:0005886">
    <property type="term" value="C:plasma membrane"/>
    <property type="evidence" value="ECO:0007669"/>
    <property type="project" value="UniProtKB-SubCell"/>
</dbReference>
<dbReference type="Pfam" id="PF02518">
    <property type="entry name" value="HATPase_c"/>
    <property type="match status" value="1"/>
</dbReference>
<keyword evidence="10" id="KW-1185">Reference proteome</keyword>
<evidence type="ECO:0000256" key="5">
    <source>
        <dbReference type="ARBA" id="ARBA00022777"/>
    </source>
</evidence>
<comment type="subcellular location">
    <subcellularLocation>
        <location evidence="1">Cell membrane</location>
        <topology evidence="1">Multi-pass membrane protein</topology>
    </subcellularLocation>
</comment>
<evidence type="ECO:0000256" key="7">
    <source>
        <dbReference type="SAM" id="Phobius"/>
    </source>
</evidence>
<comment type="caution">
    <text evidence="9">The sequence shown here is derived from an EMBL/GenBank/DDBJ whole genome shotgun (WGS) entry which is preliminary data.</text>
</comment>
<proteinExistence type="predicted"/>
<keyword evidence="5 9" id="KW-0418">Kinase</keyword>
<dbReference type="PANTHER" id="PTHR34220:SF7">
    <property type="entry name" value="SENSOR HISTIDINE KINASE YPDA"/>
    <property type="match status" value="1"/>
</dbReference>
<keyword evidence="2" id="KW-1003">Cell membrane</keyword>
<keyword evidence="6 7" id="KW-0472">Membrane</keyword>
<dbReference type="InterPro" id="IPR036890">
    <property type="entry name" value="HATPase_C_sf"/>
</dbReference>
<dbReference type="SUPFAM" id="SSF158472">
    <property type="entry name" value="HAMP domain-like"/>
    <property type="match status" value="1"/>
</dbReference>
<evidence type="ECO:0000256" key="1">
    <source>
        <dbReference type="ARBA" id="ARBA00004651"/>
    </source>
</evidence>
<dbReference type="PANTHER" id="PTHR34220">
    <property type="entry name" value="SENSOR HISTIDINE KINASE YPDA"/>
    <property type="match status" value="1"/>
</dbReference>
<dbReference type="OrthoDB" id="9809348at2"/>
<dbReference type="Gene3D" id="1.10.8.500">
    <property type="entry name" value="HAMP domain in histidine kinase"/>
    <property type="match status" value="1"/>
</dbReference>
<feature type="transmembrane region" description="Helical" evidence="7">
    <location>
        <begin position="294"/>
        <end position="314"/>
    </location>
</feature>
<gene>
    <name evidence="9" type="ORF">DFP98_104183</name>
</gene>
<dbReference type="InterPro" id="IPR050640">
    <property type="entry name" value="Bact_2-comp_sensor_kinase"/>
</dbReference>
<name>A0A3D9KG29_9BACL</name>
<evidence type="ECO:0000256" key="4">
    <source>
        <dbReference type="ARBA" id="ARBA00022679"/>
    </source>
</evidence>
<dbReference type="RefSeq" id="WP_116059899.1">
    <property type="nucleotide sequence ID" value="NZ_QRDZ01000004.1"/>
</dbReference>
<reference evidence="9 10" key="1">
    <citation type="submission" date="2018-07" db="EMBL/GenBank/DDBJ databases">
        <title>Genomic Encyclopedia of Type Strains, Phase III (KMG-III): the genomes of soil and plant-associated and newly described type strains.</title>
        <authorList>
            <person name="Whitman W."/>
        </authorList>
    </citation>
    <scope>NUCLEOTIDE SEQUENCE [LARGE SCALE GENOMIC DNA]</scope>
    <source>
        <strain evidence="9 10">CECT 7287</strain>
    </source>
</reference>
<dbReference type="InterPro" id="IPR003660">
    <property type="entry name" value="HAMP_dom"/>
</dbReference>